<reference evidence="4" key="1">
    <citation type="submission" date="2018-02" db="EMBL/GenBank/DDBJ databases">
        <authorList>
            <person name="Hausmann B."/>
        </authorList>
    </citation>
    <scope>NUCLEOTIDE SEQUENCE [LARGE SCALE GENOMIC DNA]</scope>
    <source>
        <strain evidence="4">Peat soil MAG SbF1</strain>
    </source>
</reference>
<evidence type="ECO:0000256" key="1">
    <source>
        <dbReference type="SAM" id="MobiDB-lite"/>
    </source>
</evidence>
<gene>
    <name evidence="3" type="primary">yckD</name>
    <name evidence="3" type="ORF">SBF1_6240002</name>
</gene>
<name>A0A2U3LM46_9FIRM</name>
<evidence type="ECO:0000313" key="4">
    <source>
        <dbReference type="Proteomes" id="UP000238916"/>
    </source>
</evidence>
<dbReference type="EMBL" id="OMOF01000584">
    <property type="protein sequence ID" value="SPF52958.1"/>
    <property type="molecule type" value="Genomic_DNA"/>
</dbReference>
<dbReference type="Pfam" id="PF10925">
    <property type="entry name" value="DUF2680"/>
    <property type="match status" value="1"/>
</dbReference>
<organism evidence="3 4">
    <name type="scientific">Candidatus Desulfosporosinus infrequens</name>
    <dbReference type="NCBI Taxonomy" id="2043169"/>
    <lineage>
        <taxon>Bacteria</taxon>
        <taxon>Bacillati</taxon>
        <taxon>Bacillota</taxon>
        <taxon>Clostridia</taxon>
        <taxon>Eubacteriales</taxon>
        <taxon>Desulfitobacteriaceae</taxon>
        <taxon>Desulfosporosinus</taxon>
    </lineage>
</organism>
<protein>
    <submittedName>
        <fullName evidence="3">Uncharacterized protein</fullName>
    </submittedName>
</protein>
<feature type="signal peptide" evidence="2">
    <location>
        <begin position="1"/>
        <end position="23"/>
    </location>
</feature>
<dbReference type="InterPro" id="IPR024485">
    <property type="entry name" value="DUF2680"/>
</dbReference>
<sequence length="109" mass="11934">MRRLAASILALAWLVLSAVPALGAVDQGKLNEIKALTQQMSNIKAQIVDKEVEAGILDQTKAGKIKNAMQERQQRIEQDIDKGEFHGLGYKKGCGHKHSNDSPSPQKTE</sequence>
<accession>A0A2U3LM46</accession>
<proteinExistence type="predicted"/>
<keyword evidence="2" id="KW-0732">Signal</keyword>
<feature type="region of interest" description="Disordered" evidence="1">
    <location>
        <begin position="87"/>
        <end position="109"/>
    </location>
</feature>
<dbReference type="Proteomes" id="UP000238916">
    <property type="component" value="Unassembled WGS sequence"/>
</dbReference>
<feature type="chain" id="PRO_5015569919" evidence="2">
    <location>
        <begin position="24"/>
        <end position="109"/>
    </location>
</feature>
<evidence type="ECO:0000313" key="3">
    <source>
        <dbReference type="EMBL" id="SPF52958.1"/>
    </source>
</evidence>
<dbReference type="OrthoDB" id="1799122at2"/>
<evidence type="ECO:0000256" key="2">
    <source>
        <dbReference type="SAM" id="SignalP"/>
    </source>
</evidence>
<dbReference type="AlphaFoldDB" id="A0A2U3LM46"/>